<reference evidence="2" key="1">
    <citation type="submission" date="2020-02" db="EMBL/GenBank/DDBJ databases">
        <authorList>
            <person name="Meier V. D."/>
        </authorList>
    </citation>
    <scope>NUCLEOTIDE SEQUENCE</scope>
    <source>
        <strain evidence="2">AVDCRST_MAG85</strain>
    </source>
</reference>
<name>A0A6J4TCA3_9ACTN</name>
<proteinExistence type="predicted"/>
<dbReference type="AlphaFoldDB" id="A0A6J4TCA3"/>
<gene>
    <name evidence="2" type="ORF">AVDCRST_MAG85-2818</name>
</gene>
<feature type="region of interest" description="Disordered" evidence="1">
    <location>
        <begin position="1"/>
        <end position="62"/>
    </location>
</feature>
<evidence type="ECO:0000256" key="1">
    <source>
        <dbReference type="SAM" id="MobiDB-lite"/>
    </source>
</evidence>
<feature type="compositionally biased region" description="Basic residues" evidence="1">
    <location>
        <begin position="1"/>
        <end position="14"/>
    </location>
</feature>
<dbReference type="EMBL" id="CADCVT010000310">
    <property type="protein sequence ID" value="CAA9519571.1"/>
    <property type="molecule type" value="Genomic_DNA"/>
</dbReference>
<feature type="non-terminal residue" evidence="2">
    <location>
        <position position="62"/>
    </location>
</feature>
<organism evidence="2">
    <name type="scientific">uncultured Solirubrobacteraceae bacterium</name>
    <dbReference type="NCBI Taxonomy" id="1162706"/>
    <lineage>
        <taxon>Bacteria</taxon>
        <taxon>Bacillati</taxon>
        <taxon>Actinomycetota</taxon>
        <taxon>Thermoleophilia</taxon>
        <taxon>Solirubrobacterales</taxon>
        <taxon>Solirubrobacteraceae</taxon>
        <taxon>environmental samples</taxon>
    </lineage>
</organism>
<sequence length="62" mass="6678">CRPSHARSKPRRVARGTPTPSALRVSKARSTTAPSRRPGRCSGTPSTSCRVAHPRSIVRQSV</sequence>
<protein>
    <submittedName>
        <fullName evidence="2">Uncharacterized protein</fullName>
    </submittedName>
</protein>
<evidence type="ECO:0000313" key="2">
    <source>
        <dbReference type="EMBL" id="CAA9519571.1"/>
    </source>
</evidence>
<accession>A0A6J4TCA3</accession>
<feature type="non-terminal residue" evidence="2">
    <location>
        <position position="1"/>
    </location>
</feature>